<dbReference type="AlphaFoldDB" id="A0A4Q0YJ97"/>
<evidence type="ECO:0000313" key="2">
    <source>
        <dbReference type="Proteomes" id="UP000290287"/>
    </source>
</evidence>
<comment type="caution">
    <text evidence="1">The sequence shown here is derived from an EMBL/GenBank/DDBJ whole genome shotgun (WGS) entry which is preliminary data.</text>
</comment>
<name>A0A4Q0YJ97_9GAMM</name>
<accession>A0A4Q0YJ97</accession>
<proteinExistence type="predicted"/>
<gene>
    <name evidence="1" type="ORF">CS022_22420</name>
</gene>
<protein>
    <submittedName>
        <fullName evidence="1">Uncharacterized protein</fullName>
    </submittedName>
</protein>
<dbReference type="OrthoDB" id="7067304at2"/>
<sequence length="70" mass="8006">MNTVPKNLHSLQEDIDRLVFQSKALVITLSAQDQFKSLTDETLSSALWLLNDRLNDIDQACQRLFEETAL</sequence>
<organism evidence="1 2">
    <name type="scientific">Veronia nyctiphanis</name>
    <dbReference type="NCBI Taxonomy" id="1278244"/>
    <lineage>
        <taxon>Bacteria</taxon>
        <taxon>Pseudomonadati</taxon>
        <taxon>Pseudomonadota</taxon>
        <taxon>Gammaproteobacteria</taxon>
        <taxon>Vibrionales</taxon>
        <taxon>Vibrionaceae</taxon>
        <taxon>Veronia</taxon>
    </lineage>
</organism>
<dbReference type="RefSeq" id="WP_129124105.1">
    <property type="nucleotide sequence ID" value="NZ_PEIB01000044.1"/>
</dbReference>
<evidence type="ECO:0000313" key="1">
    <source>
        <dbReference type="EMBL" id="RXJ70782.1"/>
    </source>
</evidence>
<dbReference type="EMBL" id="PEIB01000044">
    <property type="protein sequence ID" value="RXJ70782.1"/>
    <property type="molecule type" value="Genomic_DNA"/>
</dbReference>
<keyword evidence="2" id="KW-1185">Reference proteome</keyword>
<reference evidence="1 2" key="1">
    <citation type="submission" date="2017-10" db="EMBL/GenBank/DDBJ databases">
        <title>Nyctiphanis sp. nov., isolated from the stomach of the euphausiid Nyctiphanes simplex (Hansen, 1911) in the Gulf of California.</title>
        <authorList>
            <person name="Gomez-Gil B."/>
            <person name="Aguilar-Mendez M."/>
            <person name="Lopez-Cortes A."/>
            <person name="Gomez-Gutierrez J."/>
            <person name="Roque A."/>
            <person name="Lang E."/>
            <person name="Gonzalez-Castillo A."/>
        </authorList>
    </citation>
    <scope>NUCLEOTIDE SEQUENCE [LARGE SCALE GENOMIC DNA]</scope>
    <source>
        <strain evidence="1 2">CAIM 600</strain>
    </source>
</reference>
<dbReference type="Proteomes" id="UP000290287">
    <property type="component" value="Unassembled WGS sequence"/>
</dbReference>